<dbReference type="SUPFAM" id="SSF144232">
    <property type="entry name" value="HIT/MYND zinc finger-like"/>
    <property type="match status" value="1"/>
</dbReference>
<feature type="domain" description="SET" evidence="5">
    <location>
        <begin position="1"/>
        <end position="146"/>
    </location>
</feature>
<dbReference type="HOGENOM" id="CLU_819111_0_0_1"/>
<dbReference type="PROSITE" id="PS01360">
    <property type="entry name" value="ZF_MYND_1"/>
    <property type="match status" value="1"/>
</dbReference>
<reference evidence="7 8" key="1">
    <citation type="journal article" date="2014" name="Proc. Natl. Acad. Sci. U.S.A.">
        <title>Trajectory and genomic determinants of fungal-pathogen speciation and host adaptation.</title>
        <authorList>
            <person name="Hu X."/>
            <person name="Xiao G."/>
            <person name="Zheng P."/>
            <person name="Shang Y."/>
            <person name="Su Y."/>
            <person name="Zhang X."/>
            <person name="Liu X."/>
            <person name="Zhan S."/>
            <person name="St Leger R.J."/>
            <person name="Wang C."/>
        </authorList>
    </citation>
    <scope>NUCLEOTIDE SEQUENCE [LARGE SCALE GENOMIC DNA]</scope>
    <source>
        <strain evidence="7 8">ARSEF 1941</strain>
    </source>
</reference>
<dbReference type="CDD" id="cd20071">
    <property type="entry name" value="SET_SMYD"/>
    <property type="match status" value="1"/>
</dbReference>
<organism evidence="7 8">
    <name type="scientific">Metarhizium album (strain ARSEF 1941)</name>
    <dbReference type="NCBI Taxonomy" id="1081103"/>
    <lineage>
        <taxon>Eukaryota</taxon>
        <taxon>Fungi</taxon>
        <taxon>Dikarya</taxon>
        <taxon>Ascomycota</taxon>
        <taxon>Pezizomycotina</taxon>
        <taxon>Sordariomycetes</taxon>
        <taxon>Hypocreomycetidae</taxon>
        <taxon>Hypocreales</taxon>
        <taxon>Clavicipitaceae</taxon>
        <taxon>Metarhizium</taxon>
    </lineage>
</organism>
<keyword evidence="2 4" id="KW-0863">Zinc-finger</keyword>
<dbReference type="GeneID" id="63740503"/>
<dbReference type="PANTHER" id="PTHR47332:SF2">
    <property type="entry name" value="SET-6"/>
    <property type="match status" value="1"/>
</dbReference>
<evidence type="ECO:0000313" key="8">
    <source>
        <dbReference type="Proteomes" id="UP000030816"/>
    </source>
</evidence>
<dbReference type="Gene3D" id="2.170.270.10">
    <property type="entry name" value="SET domain"/>
    <property type="match status" value="1"/>
</dbReference>
<comment type="caution">
    <text evidence="7">The sequence shown here is derived from an EMBL/GenBank/DDBJ whole genome shotgun (WGS) entry which is preliminary data.</text>
</comment>
<keyword evidence="1" id="KW-0479">Metal-binding</keyword>
<dbReference type="Pfam" id="PF00856">
    <property type="entry name" value="SET"/>
    <property type="match status" value="1"/>
</dbReference>
<dbReference type="Proteomes" id="UP000030816">
    <property type="component" value="Unassembled WGS sequence"/>
</dbReference>
<keyword evidence="8" id="KW-1185">Reference proteome</keyword>
<gene>
    <name evidence="7" type="ORF">MAM_06048</name>
</gene>
<dbReference type="InterPro" id="IPR046341">
    <property type="entry name" value="SET_dom_sf"/>
</dbReference>
<evidence type="ECO:0000256" key="1">
    <source>
        <dbReference type="ARBA" id="ARBA00022723"/>
    </source>
</evidence>
<evidence type="ECO:0000256" key="2">
    <source>
        <dbReference type="ARBA" id="ARBA00022771"/>
    </source>
</evidence>
<dbReference type="EMBL" id="AZHE01000017">
    <property type="protein sequence ID" value="KHN96200.1"/>
    <property type="molecule type" value="Genomic_DNA"/>
</dbReference>
<dbReference type="Pfam" id="PF01753">
    <property type="entry name" value="zf-MYND"/>
    <property type="match status" value="1"/>
</dbReference>
<keyword evidence="3" id="KW-0862">Zinc</keyword>
<proteinExistence type="predicted"/>
<evidence type="ECO:0000313" key="7">
    <source>
        <dbReference type="EMBL" id="KHN96200.1"/>
    </source>
</evidence>
<dbReference type="RefSeq" id="XP_040677266.1">
    <property type="nucleotide sequence ID" value="XM_040824846.1"/>
</dbReference>
<dbReference type="InterPro" id="IPR053185">
    <property type="entry name" value="SET_domain_protein"/>
</dbReference>
<sequence length="339" mass="38825">MYQIRDVPGKGRGLIATHFIPRGTRILSGKPTITVPEQYVKLDEYKQIAALISEHVDTLNESQRQEFLALNTTHISSDEAQRRFEIFRTRSLPASDGHAAIFLHACRISHSCDNNAQKNWSENIKRHTVHARRDIEKGEEITIYYMGVRRKREIRRQHLQTHFGFICSCGLCSLTPDLGRESDTTLEQILSLDNLLEQDDGYGAWFHPLRRLRYVDQQVRLYNEHGSDDAIGPGYRRSIFPVSLGSLMGLNDRIQQFSLEVEGTRMCHGCGAKATSLKRCGKCLLFWYCGKDCQVAGWDNNSHKADCKLLKDADLRSLFTFDWETFLDDIQFPLGVSKV</sequence>
<dbReference type="PANTHER" id="PTHR47332">
    <property type="entry name" value="SET DOMAIN-CONTAINING PROTEIN 5"/>
    <property type="match status" value="1"/>
</dbReference>
<accession>A0A0B2WTA7</accession>
<dbReference type="InterPro" id="IPR002893">
    <property type="entry name" value="Znf_MYND"/>
</dbReference>
<feature type="domain" description="MYND-type" evidence="6">
    <location>
        <begin position="267"/>
        <end position="307"/>
    </location>
</feature>
<dbReference type="PROSITE" id="PS50865">
    <property type="entry name" value="ZF_MYND_2"/>
    <property type="match status" value="1"/>
</dbReference>
<dbReference type="Gene3D" id="6.10.140.2220">
    <property type="match status" value="1"/>
</dbReference>
<evidence type="ECO:0000256" key="3">
    <source>
        <dbReference type="ARBA" id="ARBA00022833"/>
    </source>
</evidence>
<evidence type="ECO:0000256" key="4">
    <source>
        <dbReference type="PROSITE-ProRule" id="PRU00134"/>
    </source>
</evidence>
<dbReference type="InterPro" id="IPR001214">
    <property type="entry name" value="SET_dom"/>
</dbReference>
<protein>
    <submittedName>
        <fullName evidence="7">SET domain-containing protein 5</fullName>
    </submittedName>
</protein>
<dbReference type="PROSITE" id="PS50280">
    <property type="entry name" value="SET"/>
    <property type="match status" value="1"/>
</dbReference>
<dbReference type="AlphaFoldDB" id="A0A0B2WTA7"/>
<evidence type="ECO:0000259" key="5">
    <source>
        <dbReference type="PROSITE" id="PS50280"/>
    </source>
</evidence>
<dbReference type="OrthoDB" id="265717at2759"/>
<dbReference type="SUPFAM" id="SSF82199">
    <property type="entry name" value="SET domain"/>
    <property type="match status" value="1"/>
</dbReference>
<dbReference type="SMART" id="SM00317">
    <property type="entry name" value="SET"/>
    <property type="match status" value="1"/>
</dbReference>
<dbReference type="GO" id="GO:0008270">
    <property type="term" value="F:zinc ion binding"/>
    <property type="evidence" value="ECO:0007669"/>
    <property type="project" value="UniProtKB-KW"/>
</dbReference>
<dbReference type="STRING" id="1081103.A0A0B2WTA7"/>
<evidence type="ECO:0000259" key="6">
    <source>
        <dbReference type="PROSITE" id="PS50865"/>
    </source>
</evidence>
<name>A0A0B2WTA7_METAS</name>